<evidence type="ECO:0000256" key="9">
    <source>
        <dbReference type="ARBA" id="ARBA00022803"/>
    </source>
</evidence>
<dbReference type="SMART" id="SM00156">
    <property type="entry name" value="PP2Ac"/>
    <property type="match status" value="1"/>
</dbReference>
<dbReference type="PROSITE" id="PS50005">
    <property type="entry name" value="TPR"/>
    <property type="match status" value="1"/>
</dbReference>
<evidence type="ECO:0000256" key="2">
    <source>
        <dbReference type="ARBA" id="ARBA00001946"/>
    </source>
</evidence>
<dbReference type="Pfam" id="PF13432">
    <property type="entry name" value="TPR_16"/>
    <property type="match status" value="1"/>
</dbReference>
<evidence type="ECO:0000259" key="19">
    <source>
        <dbReference type="SMART" id="SM00156"/>
    </source>
</evidence>
<evidence type="ECO:0000313" key="21">
    <source>
        <dbReference type="Proteomes" id="UP001150925"/>
    </source>
</evidence>
<evidence type="ECO:0000256" key="11">
    <source>
        <dbReference type="ARBA" id="ARBA00023211"/>
    </source>
</evidence>
<comment type="cofactor">
    <cofactor evidence="2">
        <name>Mg(2+)</name>
        <dbReference type="ChEBI" id="CHEBI:18420"/>
    </cofactor>
</comment>
<evidence type="ECO:0000256" key="15">
    <source>
        <dbReference type="ARBA" id="ARBA00073946"/>
    </source>
</evidence>
<feature type="repeat" description="TPR" evidence="17">
    <location>
        <begin position="29"/>
        <end position="62"/>
    </location>
</feature>
<evidence type="ECO:0000256" key="13">
    <source>
        <dbReference type="ARBA" id="ARBA00047986"/>
    </source>
</evidence>
<evidence type="ECO:0000256" key="14">
    <source>
        <dbReference type="ARBA" id="ARBA00048832"/>
    </source>
</evidence>
<feature type="region of interest" description="Disordered" evidence="18">
    <location>
        <begin position="1"/>
        <end position="23"/>
    </location>
</feature>
<dbReference type="OrthoDB" id="445564at2759"/>
<comment type="catalytic activity">
    <reaction evidence="14">
        <text>O-phospho-L-threonyl-[protein] + H2O = L-threonyl-[protein] + phosphate</text>
        <dbReference type="Rhea" id="RHEA:47004"/>
        <dbReference type="Rhea" id="RHEA-COMP:11060"/>
        <dbReference type="Rhea" id="RHEA-COMP:11605"/>
        <dbReference type="ChEBI" id="CHEBI:15377"/>
        <dbReference type="ChEBI" id="CHEBI:30013"/>
        <dbReference type="ChEBI" id="CHEBI:43474"/>
        <dbReference type="ChEBI" id="CHEBI:61977"/>
        <dbReference type="EC" id="3.1.3.16"/>
    </reaction>
    <physiologicalReaction direction="left-to-right" evidence="14">
        <dbReference type="Rhea" id="RHEA:47005"/>
    </physiologicalReaction>
</comment>
<dbReference type="Pfam" id="PF08321">
    <property type="entry name" value="PPP5"/>
    <property type="match status" value="1"/>
</dbReference>
<proteinExistence type="inferred from homology"/>
<evidence type="ECO:0000256" key="5">
    <source>
        <dbReference type="ARBA" id="ARBA00013081"/>
    </source>
</evidence>
<comment type="similarity">
    <text evidence="4">Belongs to the PPP phosphatase family. PP-5 (PP-T) subfamily.</text>
</comment>
<comment type="cofactor">
    <cofactor evidence="1">
        <name>Mn(2+)</name>
        <dbReference type="ChEBI" id="CHEBI:29035"/>
    </cofactor>
</comment>
<dbReference type="AlphaFoldDB" id="A0A9W8ARH4"/>
<dbReference type="InterPro" id="IPR029052">
    <property type="entry name" value="Metallo-depent_PP-like"/>
</dbReference>
<dbReference type="PANTHER" id="PTHR45668:SF5">
    <property type="entry name" value="SERINE_THREONINE-PROTEIN PHOSPHATASE 5"/>
    <property type="match status" value="1"/>
</dbReference>
<dbReference type="EMBL" id="JANBPY010000991">
    <property type="protein sequence ID" value="KAJ1962257.1"/>
    <property type="molecule type" value="Genomic_DNA"/>
</dbReference>
<dbReference type="CDD" id="cd07417">
    <property type="entry name" value="MPP_PP5_C"/>
    <property type="match status" value="1"/>
</dbReference>
<feature type="active site" description="Proton donor/acceptor" evidence="16">
    <location>
        <position position="318"/>
    </location>
</feature>
<keyword evidence="6" id="KW-0479">Metal-binding</keyword>
<comment type="catalytic activity">
    <reaction evidence="13">
        <text>O-phospho-L-seryl-[protein] + H2O = L-seryl-[protein] + phosphate</text>
        <dbReference type="Rhea" id="RHEA:20629"/>
        <dbReference type="Rhea" id="RHEA-COMP:9863"/>
        <dbReference type="Rhea" id="RHEA-COMP:11604"/>
        <dbReference type="ChEBI" id="CHEBI:15377"/>
        <dbReference type="ChEBI" id="CHEBI:29999"/>
        <dbReference type="ChEBI" id="CHEBI:43474"/>
        <dbReference type="ChEBI" id="CHEBI:83421"/>
        <dbReference type="EC" id="3.1.3.16"/>
    </reaction>
    <physiologicalReaction direction="left-to-right" evidence="13">
        <dbReference type="Rhea" id="RHEA:20630"/>
    </physiologicalReaction>
</comment>
<keyword evidence="9 17" id="KW-0802">TPR repeat</keyword>
<evidence type="ECO:0000256" key="8">
    <source>
        <dbReference type="ARBA" id="ARBA00022801"/>
    </source>
</evidence>
<comment type="caution">
    <text evidence="20">The sequence shown here is derived from an EMBL/GenBank/DDBJ whole genome shotgun (WGS) entry which is preliminary data.</text>
</comment>
<sequence>MTSFCANPPADEGIAPSRKVVTDEQRETAENLKNEANGYFKNAKYEDAIRLYTEAIEMNPFVPAYYCNRAIAYIRTEAHGYALMDADKALELDPNFAKAYYRRATANMAMLRFKDSFKDFRTVVKRVPKDAEARRKLAECEKIVRRMEFEKAIEFDEAGRSVVDQIDLTSMKVEDDYDGARLPTRSVTHDDGSTETVEYMDKSFLRDMIQRFKDQKMIHKRFAYQIILEAKRIFTECPSLVDVRIPQDATMTVCGDVHGQFYDFIHIFELNGYPTADHWYLFNGDFVDRGSFSLEIILTLFAYKWLNPTTIYLARGNHETNNMNKVYGFEGEVKAKFSNLMFKLFAETFNALPLAHVIQDKIFVVHGGLFSQDQVTLDDIRKINRFSQPPSEGLMCELLWSDPRPQPGRGPNKRGVGIEFGPDITEAFLKHNNLDVLVRSHEVKDEGYAVEHNGKCLTVFSAPNYCDRMDNKGAFLNVTPDAKYEWQQFSAVPHPTNVKAMQYASQFNSFGF</sequence>
<keyword evidence="21" id="KW-1185">Reference proteome</keyword>
<dbReference type="Gene3D" id="3.60.21.10">
    <property type="match status" value="1"/>
</dbReference>
<comment type="subcellular location">
    <subcellularLocation>
        <location evidence="3">Nucleus</location>
    </subcellularLocation>
</comment>
<dbReference type="SMART" id="SM00028">
    <property type="entry name" value="TPR"/>
    <property type="match status" value="3"/>
</dbReference>
<evidence type="ECO:0000256" key="17">
    <source>
        <dbReference type="PROSITE-ProRule" id="PRU00339"/>
    </source>
</evidence>
<name>A0A9W8ARH4_9FUNG</name>
<evidence type="ECO:0000256" key="4">
    <source>
        <dbReference type="ARBA" id="ARBA00008786"/>
    </source>
</evidence>
<keyword evidence="8 20" id="KW-0378">Hydrolase</keyword>
<dbReference type="InterPro" id="IPR051134">
    <property type="entry name" value="PPP_phosphatase"/>
</dbReference>
<dbReference type="SUPFAM" id="SSF56300">
    <property type="entry name" value="Metallo-dependent phosphatases"/>
    <property type="match status" value="1"/>
</dbReference>
<evidence type="ECO:0000256" key="10">
    <source>
        <dbReference type="ARBA" id="ARBA00022912"/>
    </source>
</evidence>
<feature type="domain" description="Serine/threonine specific protein phosphatases" evidence="19">
    <location>
        <begin position="218"/>
        <end position="493"/>
    </location>
</feature>
<dbReference type="FunFam" id="3.60.21.10:FF:000036">
    <property type="entry name" value="Serine/threonine protein phosphatase 5"/>
    <property type="match status" value="1"/>
</dbReference>
<accession>A0A9W8ARH4</accession>
<keyword evidence="7" id="KW-0677">Repeat</keyword>
<evidence type="ECO:0000256" key="1">
    <source>
        <dbReference type="ARBA" id="ARBA00001936"/>
    </source>
</evidence>
<dbReference type="GO" id="GO:0005737">
    <property type="term" value="C:cytoplasm"/>
    <property type="evidence" value="ECO:0007669"/>
    <property type="project" value="UniProtKB-ARBA"/>
</dbReference>
<dbReference type="InterPro" id="IPR004843">
    <property type="entry name" value="Calcineurin-like_PHP"/>
</dbReference>
<dbReference type="Pfam" id="PF00149">
    <property type="entry name" value="Metallophos"/>
    <property type="match status" value="1"/>
</dbReference>
<evidence type="ECO:0000256" key="6">
    <source>
        <dbReference type="ARBA" id="ARBA00022723"/>
    </source>
</evidence>
<organism evidence="20 21">
    <name type="scientific">Dispira parvispora</name>
    <dbReference type="NCBI Taxonomy" id="1520584"/>
    <lineage>
        <taxon>Eukaryota</taxon>
        <taxon>Fungi</taxon>
        <taxon>Fungi incertae sedis</taxon>
        <taxon>Zoopagomycota</taxon>
        <taxon>Kickxellomycotina</taxon>
        <taxon>Dimargaritomycetes</taxon>
        <taxon>Dimargaritales</taxon>
        <taxon>Dimargaritaceae</taxon>
        <taxon>Dispira</taxon>
    </lineage>
</organism>
<dbReference type="Gene3D" id="1.25.40.10">
    <property type="entry name" value="Tetratricopeptide repeat domain"/>
    <property type="match status" value="1"/>
</dbReference>
<dbReference type="PIRSF" id="PIRSF033096">
    <property type="entry name" value="PPPtase_5"/>
    <property type="match status" value="1"/>
</dbReference>
<dbReference type="Proteomes" id="UP001150925">
    <property type="component" value="Unassembled WGS sequence"/>
</dbReference>
<dbReference type="PANTHER" id="PTHR45668">
    <property type="entry name" value="SERINE/THREONINE-PROTEIN PHOSPHATASE 5-RELATED"/>
    <property type="match status" value="1"/>
</dbReference>
<keyword evidence="11" id="KW-0464">Manganese</keyword>
<dbReference type="InterPro" id="IPR013235">
    <property type="entry name" value="PPP_dom"/>
</dbReference>
<evidence type="ECO:0000256" key="12">
    <source>
        <dbReference type="ARBA" id="ARBA00023242"/>
    </source>
</evidence>
<evidence type="ECO:0000256" key="3">
    <source>
        <dbReference type="ARBA" id="ARBA00004123"/>
    </source>
</evidence>
<dbReference type="InterPro" id="IPR011990">
    <property type="entry name" value="TPR-like_helical_dom_sf"/>
</dbReference>
<dbReference type="GO" id="GO:0004722">
    <property type="term" value="F:protein serine/threonine phosphatase activity"/>
    <property type="evidence" value="ECO:0007669"/>
    <property type="project" value="UniProtKB-EC"/>
</dbReference>
<dbReference type="GO" id="GO:0046872">
    <property type="term" value="F:metal ion binding"/>
    <property type="evidence" value="ECO:0007669"/>
    <property type="project" value="UniProtKB-KW"/>
</dbReference>
<dbReference type="InterPro" id="IPR041753">
    <property type="entry name" value="PP5_C"/>
</dbReference>
<reference evidence="20" key="1">
    <citation type="submission" date="2022-07" db="EMBL/GenBank/DDBJ databases">
        <title>Phylogenomic reconstructions and comparative analyses of Kickxellomycotina fungi.</title>
        <authorList>
            <person name="Reynolds N.K."/>
            <person name="Stajich J.E."/>
            <person name="Barry K."/>
            <person name="Grigoriev I.V."/>
            <person name="Crous P."/>
            <person name="Smith M.E."/>
        </authorList>
    </citation>
    <scope>NUCLEOTIDE SEQUENCE</scope>
    <source>
        <strain evidence="20">RSA 1196</strain>
    </source>
</reference>
<evidence type="ECO:0000313" key="20">
    <source>
        <dbReference type="EMBL" id="KAJ1962257.1"/>
    </source>
</evidence>
<evidence type="ECO:0000256" key="16">
    <source>
        <dbReference type="PIRSR" id="PIRSR033096-1"/>
    </source>
</evidence>
<keyword evidence="12" id="KW-0539">Nucleus</keyword>
<dbReference type="InterPro" id="IPR019734">
    <property type="entry name" value="TPR_rpt"/>
</dbReference>
<keyword evidence="10" id="KW-0904">Protein phosphatase</keyword>
<protein>
    <recommendedName>
        <fullName evidence="15">Serine/threonine-protein phosphatase T</fullName>
        <ecNumber evidence="5">3.1.3.16</ecNumber>
    </recommendedName>
</protein>
<evidence type="ECO:0000256" key="7">
    <source>
        <dbReference type="ARBA" id="ARBA00022737"/>
    </source>
</evidence>
<gene>
    <name evidence="20" type="primary">PPT1</name>
    <name evidence="20" type="ORF">IWQ62_003588</name>
</gene>
<dbReference type="EC" id="3.1.3.16" evidence="5"/>
<evidence type="ECO:0000256" key="18">
    <source>
        <dbReference type="SAM" id="MobiDB-lite"/>
    </source>
</evidence>
<dbReference type="InterPro" id="IPR006186">
    <property type="entry name" value="Ser/Thr-sp_prot-phosphatase"/>
</dbReference>
<dbReference type="SUPFAM" id="SSF48452">
    <property type="entry name" value="TPR-like"/>
    <property type="match status" value="1"/>
</dbReference>
<dbReference type="GO" id="GO:0005634">
    <property type="term" value="C:nucleus"/>
    <property type="evidence" value="ECO:0007669"/>
    <property type="project" value="UniProtKB-SubCell"/>
</dbReference>
<dbReference type="PRINTS" id="PR00114">
    <property type="entry name" value="STPHPHTASE"/>
</dbReference>